<gene>
    <name evidence="3" type="ORF">BaRGS_00024916</name>
</gene>
<dbReference type="EMBL" id="JACVVK020000220">
    <property type="protein sequence ID" value="KAK7483808.1"/>
    <property type="molecule type" value="Genomic_DNA"/>
</dbReference>
<dbReference type="AlphaFoldDB" id="A0ABD0K9N1"/>
<accession>A0ABD0K9N1</accession>
<reference evidence="3 4" key="1">
    <citation type="journal article" date="2023" name="Sci. Data">
        <title>Genome assembly of the Korean intertidal mud-creeper Batillaria attramentaria.</title>
        <authorList>
            <person name="Patra A.K."/>
            <person name="Ho P.T."/>
            <person name="Jun S."/>
            <person name="Lee S.J."/>
            <person name="Kim Y."/>
            <person name="Won Y.J."/>
        </authorList>
    </citation>
    <scope>NUCLEOTIDE SEQUENCE [LARGE SCALE GENOMIC DNA]</scope>
    <source>
        <strain evidence="3">Wonlab-2016</strain>
    </source>
</reference>
<keyword evidence="2" id="KW-0732">Signal</keyword>
<name>A0ABD0K9N1_9CAEN</name>
<dbReference type="Proteomes" id="UP001519460">
    <property type="component" value="Unassembled WGS sequence"/>
</dbReference>
<proteinExistence type="predicted"/>
<evidence type="ECO:0000256" key="1">
    <source>
        <dbReference type="SAM" id="MobiDB-lite"/>
    </source>
</evidence>
<keyword evidence="4" id="KW-1185">Reference proteome</keyword>
<comment type="caution">
    <text evidence="3">The sequence shown here is derived from an EMBL/GenBank/DDBJ whole genome shotgun (WGS) entry which is preliminary data.</text>
</comment>
<feature type="chain" id="PRO_5044894492" evidence="2">
    <location>
        <begin position="25"/>
        <end position="379"/>
    </location>
</feature>
<protein>
    <submittedName>
        <fullName evidence="3">Uncharacterized protein</fullName>
    </submittedName>
</protein>
<feature type="region of interest" description="Disordered" evidence="1">
    <location>
        <begin position="229"/>
        <end position="253"/>
    </location>
</feature>
<feature type="signal peptide" evidence="2">
    <location>
        <begin position="1"/>
        <end position="24"/>
    </location>
</feature>
<evidence type="ECO:0000256" key="2">
    <source>
        <dbReference type="SAM" id="SignalP"/>
    </source>
</evidence>
<evidence type="ECO:0000313" key="3">
    <source>
        <dbReference type="EMBL" id="KAK7483808.1"/>
    </source>
</evidence>
<evidence type="ECO:0000313" key="4">
    <source>
        <dbReference type="Proteomes" id="UP001519460"/>
    </source>
</evidence>
<organism evidence="3 4">
    <name type="scientific">Batillaria attramentaria</name>
    <dbReference type="NCBI Taxonomy" id="370345"/>
    <lineage>
        <taxon>Eukaryota</taxon>
        <taxon>Metazoa</taxon>
        <taxon>Spiralia</taxon>
        <taxon>Lophotrochozoa</taxon>
        <taxon>Mollusca</taxon>
        <taxon>Gastropoda</taxon>
        <taxon>Caenogastropoda</taxon>
        <taxon>Sorbeoconcha</taxon>
        <taxon>Cerithioidea</taxon>
        <taxon>Batillariidae</taxon>
        <taxon>Batillaria</taxon>
    </lineage>
</organism>
<sequence>MKHCGCLFRIFVVVFLLIFKCVNCSTTPCALFEFPSLNDTVLSAAENTTVSFPFTVNSDNCSSVDDQPQTLQVTRLGTQFDVFCQIFLRREECFASQRTSCTCTEDAGVYQFTRNVTRSDNKTWEWSSNSGFVQFAAIAFNILYPASVLNFSITQQDGLALSPARQSCEVPNANSWLPTGIGTQHSKYVHTRSSCCIVDFGSWHQHQVQTVETPILTLLIQLRNPAQEGLPCPENTQVENTHEDGQQETEDGNRPRIAYVSAGAASLAVLVSITVGAFKTDFALETETDMPPMQNNADGGAGRVPDANAYEEIPAHGPLPDPVVNNAPQAAAANQPADFCANAQGYCHDVDPCPGQDPSAEDDVYVPVNEILARKRQAN</sequence>